<name>A0A2N5EGR6_9GAMM</name>
<gene>
    <name evidence="2" type="ORF">CYR55_02575</name>
</gene>
<organism evidence="2 3">
    <name type="scientific">Chimaeribacter californicus</name>
    <dbReference type="NCBI Taxonomy" id="2060067"/>
    <lineage>
        <taxon>Bacteria</taxon>
        <taxon>Pseudomonadati</taxon>
        <taxon>Pseudomonadota</taxon>
        <taxon>Gammaproteobacteria</taxon>
        <taxon>Enterobacterales</taxon>
        <taxon>Yersiniaceae</taxon>
        <taxon>Chimaeribacter</taxon>
    </lineage>
</organism>
<feature type="region of interest" description="Disordered" evidence="1">
    <location>
        <begin position="1"/>
        <end position="24"/>
    </location>
</feature>
<dbReference type="AlphaFoldDB" id="A0A2N5EGR6"/>
<dbReference type="Proteomes" id="UP000234240">
    <property type="component" value="Unassembled WGS sequence"/>
</dbReference>
<evidence type="ECO:0000313" key="3">
    <source>
        <dbReference type="Proteomes" id="UP000234240"/>
    </source>
</evidence>
<accession>A0A2N5EGR6</accession>
<dbReference type="RefSeq" id="WP_101814576.1">
    <property type="nucleotide sequence ID" value="NZ_PJZF01000001.1"/>
</dbReference>
<evidence type="ECO:0000256" key="1">
    <source>
        <dbReference type="SAM" id="MobiDB-lite"/>
    </source>
</evidence>
<reference evidence="2 3" key="1">
    <citation type="submission" date="2017-12" db="EMBL/GenBank/DDBJ databases">
        <title>Characterization of six clinical isolates of Enterochimera gen. nov., a novel genus of the Yersiniaciae family and the three species Enterochimera arupensis sp. nov., Enterochimera coloradensis sp. nov, and Enterochimera californica sp. nov.</title>
        <authorList>
            <person name="Rossi A."/>
            <person name="Fisher M."/>
        </authorList>
    </citation>
    <scope>NUCLEOTIDE SEQUENCE [LARGE SCALE GENOMIC DNA]</scope>
    <source>
        <strain evidence="3">2015-Iso6</strain>
    </source>
</reference>
<protein>
    <submittedName>
        <fullName evidence="2">Uncharacterized protein</fullName>
    </submittedName>
</protein>
<comment type="caution">
    <text evidence="2">The sequence shown here is derived from an EMBL/GenBank/DDBJ whole genome shotgun (WGS) entry which is preliminary data.</text>
</comment>
<dbReference type="OrthoDB" id="5878415at2"/>
<sequence>MFEFLKRRQEIPAPTPQNTQEADKITENIIRLESQLSATPEDRDIQKTLMLEYNRALKVYAANTRQRDQVDTLFVKMDALRNIIRKTL</sequence>
<keyword evidence="3" id="KW-1185">Reference proteome</keyword>
<dbReference type="EMBL" id="PJZF01000001">
    <property type="protein sequence ID" value="PLR41728.1"/>
    <property type="molecule type" value="Genomic_DNA"/>
</dbReference>
<feature type="compositionally biased region" description="Basic and acidic residues" evidence="1">
    <location>
        <begin position="1"/>
        <end position="10"/>
    </location>
</feature>
<evidence type="ECO:0000313" key="2">
    <source>
        <dbReference type="EMBL" id="PLR41728.1"/>
    </source>
</evidence>
<proteinExistence type="predicted"/>